<evidence type="ECO:0000259" key="1">
    <source>
        <dbReference type="Pfam" id="PF13472"/>
    </source>
</evidence>
<dbReference type="AlphaFoldDB" id="A0A5C5BBF7"/>
<evidence type="ECO:0000313" key="3">
    <source>
        <dbReference type="Proteomes" id="UP000313849"/>
    </source>
</evidence>
<accession>A0A5C5BBF7</accession>
<feature type="domain" description="SGNH hydrolase-type esterase" evidence="1">
    <location>
        <begin position="12"/>
        <end position="209"/>
    </location>
</feature>
<dbReference type="CDD" id="cd01832">
    <property type="entry name" value="SGNH_hydrolase_like_1"/>
    <property type="match status" value="1"/>
</dbReference>
<reference evidence="2 3" key="1">
    <citation type="submission" date="2019-06" db="EMBL/GenBank/DDBJ databases">
        <title>Draft genome sequence of Miniimonas arenae KCTC 19750T isolated from sea sand.</title>
        <authorList>
            <person name="Park S.-J."/>
        </authorList>
    </citation>
    <scope>NUCLEOTIDE SEQUENCE [LARGE SCALE GENOMIC DNA]</scope>
    <source>
        <strain evidence="2 3">KCTC 19750</strain>
    </source>
</reference>
<dbReference type="Gene3D" id="3.40.50.1110">
    <property type="entry name" value="SGNH hydrolase"/>
    <property type="match status" value="1"/>
</dbReference>
<proteinExistence type="predicted"/>
<name>A0A5C5BBF7_9MICO</name>
<dbReference type="Proteomes" id="UP000313849">
    <property type="component" value="Unassembled WGS sequence"/>
</dbReference>
<keyword evidence="3" id="KW-1185">Reference proteome</keyword>
<dbReference type="RefSeq" id="WP_108718162.1">
    <property type="nucleotide sequence ID" value="NZ_VENP01000052.1"/>
</dbReference>
<comment type="caution">
    <text evidence="2">The sequence shown here is derived from an EMBL/GenBank/DDBJ whole genome shotgun (WGS) entry which is preliminary data.</text>
</comment>
<dbReference type="InterPro" id="IPR013830">
    <property type="entry name" value="SGNH_hydro"/>
</dbReference>
<keyword evidence="2" id="KW-0378">Hydrolase</keyword>
<protein>
    <submittedName>
        <fullName evidence="2">SGNH/GDSL hydrolase family protein</fullName>
    </submittedName>
</protein>
<dbReference type="InterPro" id="IPR053140">
    <property type="entry name" value="GDSL_Rv0518-like"/>
</dbReference>
<dbReference type="Pfam" id="PF13472">
    <property type="entry name" value="Lipase_GDSL_2"/>
    <property type="match status" value="1"/>
</dbReference>
<dbReference type="OrthoDB" id="3465773at2"/>
<dbReference type="SUPFAM" id="SSF52266">
    <property type="entry name" value="SGNH hydrolase"/>
    <property type="match status" value="1"/>
</dbReference>
<organism evidence="2 3">
    <name type="scientific">Miniimonas arenae</name>
    <dbReference type="NCBI Taxonomy" id="676201"/>
    <lineage>
        <taxon>Bacteria</taxon>
        <taxon>Bacillati</taxon>
        <taxon>Actinomycetota</taxon>
        <taxon>Actinomycetes</taxon>
        <taxon>Micrococcales</taxon>
        <taxon>Beutenbergiaceae</taxon>
        <taxon>Miniimonas</taxon>
    </lineage>
</organism>
<dbReference type="InterPro" id="IPR036514">
    <property type="entry name" value="SGNH_hydro_sf"/>
</dbReference>
<gene>
    <name evidence="2" type="ORF">FH969_12030</name>
</gene>
<evidence type="ECO:0000313" key="2">
    <source>
        <dbReference type="EMBL" id="TNU73315.1"/>
    </source>
</evidence>
<dbReference type="PANTHER" id="PTHR43784:SF2">
    <property type="entry name" value="GDSL-LIKE LIPASE_ACYLHYDROLASE, PUTATIVE (AFU_ORTHOLOGUE AFUA_2G00820)-RELATED"/>
    <property type="match status" value="1"/>
</dbReference>
<dbReference type="EMBL" id="VENP01000052">
    <property type="protein sequence ID" value="TNU73315.1"/>
    <property type="molecule type" value="Genomic_DNA"/>
</dbReference>
<dbReference type="PANTHER" id="PTHR43784">
    <property type="entry name" value="GDSL-LIKE LIPASE/ACYLHYDROLASE, PUTATIVE (AFU_ORTHOLOGUE AFUA_2G00820)-RELATED"/>
    <property type="match status" value="1"/>
</dbReference>
<dbReference type="GO" id="GO:0016787">
    <property type="term" value="F:hydrolase activity"/>
    <property type="evidence" value="ECO:0007669"/>
    <property type="project" value="UniProtKB-KW"/>
</dbReference>
<sequence>MSTTSRWTSYLALGDSFSEGLWDVVDDDGAANPDLSRWASDHPHDPDVTHLRVRGWADMLAAHLAARSPAGEVRYANLAIRGRLLPAVVAEQVPRALELRPDLVSLVAGGNDILRPAVDLDRIAGLLEDAVRELRAAGCDVLLATGMDTKDSPLVSATRSRVGVFNAHLWTIAQRHGAHVVDVWGLRALRDWRMWATDRIHLTAEGHARVAQAALVGLGLTPDDPGWDDPLEPLAALPALRQLGVDAAWVRDHAYPWATRRLHGRSSGDLRVAKLPEWSTVRAVDVASDALE</sequence>